<reference evidence="1 2" key="1">
    <citation type="submission" date="2021-03" db="EMBL/GenBank/DDBJ databases">
        <title>Antimicrobial resistance genes in bacteria isolated from Japanese honey, and their potential for conferring macrolide and lincosamide resistance in the American foulbrood pathogen Paenibacillus larvae.</title>
        <authorList>
            <person name="Okamoto M."/>
            <person name="Kumagai M."/>
            <person name="Kanamori H."/>
            <person name="Takamatsu D."/>
        </authorList>
    </citation>
    <scope>NUCLEOTIDE SEQUENCE [LARGE SCALE GENOMIC DNA]</scope>
    <source>
        <strain evidence="1 2">J1TS3</strain>
    </source>
</reference>
<evidence type="ECO:0000313" key="2">
    <source>
        <dbReference type="Proteomes" id="UP000680279"/>
    </source>
</evidence>
<dbReference type="Proteomes" id="UP000680279">
    <property type="component" value="Unassembled WGS sequence"/>
</dbReference>
<organism evidence="1 2">
    <name type="scientific">Siminovitchia fordii</name>
    <dbReference type="NCBI Taxonomy" id="254759"/>
    <lineage>
        <taxon>Bacteria</taxon>
        <taxon>Bacillati</taxon>
        <taxon>Bacillota</taxon>
        <taxon>Bacilli</taxon>
        <taxon>Bacillales</taxon>
        <taxon>Bacillaceae</taxon>
        <taxon>Siminovitchia</taxon>
    </lineage>
</organism>
<proteinExistence type="predicted"/>
<keyword evidence="2" id="KW-1185">Reference proteome</keyword>
<comment type="caution">
    <text evidence="1">The sequence shown here is derived from an EMBL/GenBank/DDBJ whole genome shotgun (WGS) entry which is preliminary data.</text>
</comment>
<name>A0ABQ4K2M2_9BACI</name>
<dbReference type="EMBL" id="BOQT01000001">
    <property type="protein sequence ID" value="GIN19146.1"/>
    <property type="molecule type" value="Genomic_DNA"/>
</dbReference>
<sequence>MNTNEHIEREGRTAFLNEEKVMVLPLIRHIKTFLQSHILFAQYYVGTYILAVMG</sequence>
<evidence type="ECO:0000313" key="1">
    <source>
        <dbReference type="EMBL" id="GIN19146.1"/>
    </source>
</evidence>
<gene>
    <name evidence="1" type="ORF">J1TS3_02800</name>
</gene>
<protein>
    <submittedName>
        <fullName evidence="1">Uncharacterized protein</fullName>
    </submittedName>
</protein>
<accession>A0ABQ4K2M2</accession>